<protein>
    <recommendedName>
        <fullName evidence="3">MarR family protein</fullName>
    </recommendedName>
</protein>
<gene>
    <name evidence="1" type="ORF">AHOG_05195</name>
</gene>
<proteinExistence type="predicted"/>
<dbReference type="KEGG" id="ahg:AHOG_05195"/>
<organism evidence="1 2">
    <name type="scientific">Actinoalloteichus hoggarensis</name>
    <dbReference type="NCBI Taxonomy" id="1470176"/>
    <lineage>
        <taxon>Bacteria</taxon>
        <taxon>Bacillati</taxon>
        <taxon>Actinomycetota</taxon>
        <taxon>Actinomycetes</taxon>
        <taxon>Pseudonocardiales</taxon>
        <taxon>Pseudonocardiaceae</taxon>
        <taxon>Actinoalloteichus</taxon>
    </lineage>
</organism>
<dbReference type="EMBL" id="CP022521">
    <property type="protein sequence ID" value="ASO18692.1"/>
    <property type="molecule type" value="Genomic_DNA"/>
</dbReference>
<keyword evidence="2" id="KW-1185">Reference proteome</keyword>
<dbReference type="Proteomes" id="UP000204221">
    <property type="component" value="Chromosome"/>
</dbReference>
<reference evidence="1 2" key="1">
    <citation type="submission" date="2017-07" db="EMBL/GenBank/DDBJ databases">
        <title>Complete genome sequence of Actinoalloteichus hoggarensis DSM 45943, type strain of Actinoalloteichus hoggarensis.</title>
        <authorList>
            <person name="Ruckert C."/>
            <person name="Nouioui I."/>
            <person name="Willmese J."/>
            <person name="van Wezel G."/>
            <person name="Klenk H.-P."/>
            <person name="Kalinowski J."/>
            <person name="Zotchev S.B."/>
        </authorList>
    </citation>
    <scope>NUCLEOTIDE SEQUENCE [LARGE SCALE GENOMIC DNA]</scope>
    <source>
        <strain evidence="1 2">DSM 45943</strain>
    </source>
</reference>
<sequence>MVATEIRALLLRMRIHIADATAQTRPAHLDQTADTLLLACGRTERTLTDLATETGQTTDTALDGALDLQAHGLITLSADARLIGTTPAGDRLRHERITAITAVLAAPYDVPPALPPDPRSPLQEIDRALHAIDRLHTPTENPPETP</sequence>
<accession>A0A221VYR9</accession>
<evidence type="ECO:0000313" key="2">
    <source>
        <dbReference type="Proteomes" id="UP000204221"/>
    </source>
</evidence>
<name>A0A221VYR9_9PSEU</name>
<evidence type="ECO:0008006" key="3">
    <source>
        <dbReference type="Google" id="ProtNLM"/>
    </source>
</evidence>
<evidence type="ECO:0000313" key="1">
    <source>
        <dbReference type="EMBL" id="ASO18692.1"/>
    </source>
</evidence>
<dbReference type="AlphaFoldDB" id="A0A221VYR9"/>